<evidence type="ECO:0000256" key="1">
    <source>
        <dbReference type="ARBA" id="ARBA00004141"/>
    </source>
</evidence>
<reference evidence="7" key="1">
    <citation type="submission" date="2022-11" db="UniProtKB">
        <authorList>
            <consortium name="WormBaseParasite"/>
        </authorList>
    </citation>
    <scope>IDENTIFICATION</scope>
</reference>
<feature type="transmembrane region" description="Helical" evidence="5">
    <location>
        <begin position="78"/>
        <end position="104"/>
    </location>
</feature>
<keyword evidence="2 5" id="KW-0812">Transmembrane</keyword>
<comment type="subcellular location">
    <subcellularLocation>
        <location evidence="1">Membrane</location>
        <topology evidence="1">Multi-pass membrane protein</topology>
    </subcellularLocation>
</comment>
<feature type="transmembrane region" description="Helical" evidence="5">
    <location>
        <begin position="29"/>
        <end position="52"/>
    </location>
</feature>
<dbReference type="PANTHER" id="PTHR11785">
    <property type="entry name" value="AMINO ACID TRANSPORTER"/>
    <property type="match status" value="1"/>
</dbReference>
<dbReference type="Pfam" id="PF13520">
    <property type="entry name" value="AA_permease_2"/>
    <property type="match status" value="1"/>
</dbReference>
<dbReference type="AlphaFoldDB" id="A0A915KEY1"/>
<keyword evidence="3 5" id="KW-1133">Transmembrane helix</keyword>
<dbReference type="PANTHER" id="PTHR11785:SF531">
    <property type="entry name" value="LARGE NEUTRAL AMINO ACIDS TRANSPORTER SMALL SUBUNIT 1"/>
    <property type="match status" value="1"/>
</dbReference>
<feature type="transmembrane region" description="Helical" evidence="5">
    <location>
        <begin position="125"/>
        <end position="144"/>
    </location>
</feature>
<evidence type="ECO:0000256" key="4">
    <source>
        <dbReference type="ARBA" id="ARBA00023136"/>
    </source>
</evidence>
<name>A0A915KEY1_ROMCU</name>
<feature type="transmembrane region" description="Helical" evidence="5">
    <location>
        <begin position="187"/>
        <end position="207"/>
    </location>
</feature>
<dbReference type="InterPro" id="IPR050598">
    <property type="entry name" value="AminoAcid_Transporter"/>
</dbReference>
<evidence type="ECO:0000256" key="5">
    <source>
        <dbReference type="SAM" id="Phobius"/>
    </source>
</evidence>
<dbReference type="WBParaSite" id="nRc.2.0.1.t36930-RA">
    <property type="protein sequence ID" value="nRc.2.0.1.t36930-RA"/>
    <property type="gene ID" value="nRc.2.0.1.g36930"/>
</dbReference>
<dbReference type="Gene3D" id="1.20.1740.10">
    <property type="entry name" value="Amino acid/polyamine transporter I"/>
    <property type="match status" value="1"/>
</dbReference>
<dbReference type="InterPro" id="IPR002293">
    <property type="entry name" value="AA/rel_permease1"/>
</dbReference>
<dbReference type="Proteomes" id="UP000887565">
    <property type="component" value="Unplaced"/>
</dbReference>
<evidence type="ECO:0000256" key="2">
    <source>
        <dbReference type="ARBA" id="ARBA00022692"/>
    </source>
</evidence>
<sequence length="209" mass="23756">MEHSFLFSFRNYLNFIIEELKDPKRNLPLAIAISMALCTIIYTLTNVAFYTVMNSDEMLDSKAVAVTFANRLYGPMWWIMPLFVAFSTIGSANGVVLTSSRLFFVGGRNGHMPEVLTMIHEDRRTPIPAVIITGILSLLFLFLSNNLFDLMNCMGIVYWLAIGIVILALMWMRFTMPDLPRPIKVNWCFPIIFFLGCVFLVVVPLIGEP</sequence>
<accession>A0A915KEY1</accession>
<protein>
    <submittedName>
        <fullName evidence="7">Uncharacterized protein</fullName>
    </submittedName>
</protein>
<keyword evidence="6" id="KW-1185">Reference proteome</keyword>
<dbReference type="GO" id="GO:0015179">
    <property type="term" value="F:L-amino acid transmembrane transporter activity"/>
    <property type="evidence" value="ECO:0007669"/>
    <property type="project" value="TreeGrafter"/>
</dbReference>
<evidence type="ECO:0000256" key="3">
    <source>
        <dbReference type="ARBA" id="ARBA00022989"/>
    </source>
</evidence>
<evidence type="ECO:0000313" key="7">
    <source>
        <dbReference type="WBParaSite" id="nRc.2.0.1.t36930-RA"/>
    </source>
</evidence>
<feature type="transmembrane region" description="Helical" evidence="5">
    <location>
        <begin position="156"/>
        <end position="175"/>
    </location>
</feature>
<dbReference type="FunFam" id="1.20.1740.10:FF:000095">
    <property type="entry name" value="B(0,+)-type amino acid transporter 1-like"/>
    <property type="match status" value="1"/>
</dbReference>
<evidence type="ECO:0000313" key="6">
    <source>
        <dbReference type="Proteomes" id="UP000887565"/>
    </source>
</evidence>
<organism evidence="6 7">
    <name type="scientific">Romanomermis culicivorax</name>
    <name type="common">Nematode worm</name>
    <dbReference type="NCBI Taxonomy" id="13658"/>
    <lineage>
        <taxon>Eukaryota</taxon>
        <taxon>Metazoa</taxon>
        <taxon>Ecdysozoa</taxon>
        <taxon>Nematoda</taxon>
        <taxon>Enoplea</taxon>
        <taxon>Dorylaimia</taxon>
        <taxon>Mermithida</taxon>
        <taxon>Mermithoidea</taxon>
        <taxon>Mermithidae</taxon>
        <taxon>Romanomermis</taxon>
    </lineage>
</organism>
<proteinExistence type="predicted"/>
<dbReference type="GO" id="GO:0016020">
    <property type="term" value="C:membrane"/>
    <property type="evidence" value="ECO:0007669"/>
    <property type="project" value="UniProtKB-SubCell"/>
</dbReference>
<keyword evidence="4 5" id="KW-0472">Membrane</keyword>
<dbReference type="OMA" id="IMGMINT"/>